<gene>
    <name evidence="3" type="ORF">ABB37_00358</name>
</gene>
<dbReference type="RefSeq" id="XP_015664533.1">
    <property type="nucleotide sequence ID" value="XM_015796525.1"/>
</dbReference>
<dbReference type="VEuPathDB" id="TriTrypDB:LpyrH10_01_3580"/>
<reference evidence="3 4" key="1">
    <citation type="submission" date="2015-07" db="EMBL/GenBank/DDBJ databases">
        <title>High-quality genome of monoxenous trypanosomatid Leptomonas pyrrhocoris.</title>
        <authorList>
            <person name="Flegontov P."/>
            <person name="Butenko A."/>
            <person name="Firsov S."/>
            <person name="Vlcek C."/>
            <person name="Logacheva M.D."/>
            <person name="Field M."/>
            <person name="Filatov D."/>
            <person name="Flegontova O."/>
            <person name="Gerasimov E."/>
            <person name="Jackson A.P."/>
            <person name="Kelly S."/>
            <person name="Opperdoes F."/>
            <person name="O'Reilly A."/>
            <person name="Votypka J."/>
            <person name="Yurchenko V."/>
            <person name="Lukes J."/>
        </authorList>
    </citation>
    <scope>NUCLEOTIDE SEQUENCE [LARGE SCALE GENOMIC DNA]</scope>
    <source>
        <strain evidence="3">H10</strain>
    </source>
</reference>
<keyword evidence="1" id="KW-0812">Transmembrane</keyword>
<feature type="transmembrane region" description="Helical" evidence="1">
    <location>
        <begin position="467"/>
        <end position="483"/>
    </location>
</feature>
<keyword evidence="4" id="KW-1185">Reference proteome</keyword>
<dbReference type="EMBL" id="LGTL01000001">
    <property type="protein sequence ID" value="KPA86095.1"/>
    <property type="molecule type" value="Genomic_DNA"/>
</dbReference>
<feature type="chain" id="PRO_5007419474" evidence="2">
    <location>
        <begin position="24"/>
        <end position="484"/>
    </location>
</feature>
<protein>
    <submittedName>
        <fullName evidence="3">Unspecified product</fullName>
    </submittedName>
</protein>
<organism evidence="3 4">
    <name type="scientific">Leptomonas pyrrhocoris</name>
    <name type="common">Firebug parasite</name>
    <dbReference type="NCBI Taxonomy" id="157538"/>
    <lineage>
        <taxon>Eukaryota</taxon>
        <taxon>Discoba</taxon>
        <taxon>Euglenozoa</taxon>
        <taxon>Kinetoplastea</taxon>
        <taxon>Metakinetoplastina</taxon>
        <taxon>Trypanosomatida</taxon>
        <taxon>Trypanosomatidae</taxon>
        <taxon>Leishmaniinae</taxon>
        <taxon>Leptomonas</taxon>
    </lineage>
</organism>
<dbReference type="OrthoDB" id="260927at2759"/>
<dbReference type="GeneID" id="26900656"/>
<comment type="caution">
    <text evidence="3">The sequence shown here is derived from an EMBL/GenBank/DDBJ whole genome shotgun (WGS) entry which is preliminary data.</text>
</comment>
<dbReference type="RefSeq" id="XP_015664534.1">
    <property type="nucleotide sequence ID" value="XM_015796526.1"/>
</dbReference>
<dbReference type="AlphaFoldDB" id="A0A0N1J5G4"/>
<keyword evidence="1" id="KW-0472">Membrane</keyword>
<dbReference type="SUPFAM" id="SSF53756">
    <property type="entry name" value="UDP-Glycosyltransferase/glycogen phosphorylase"/>
    <property type="match status" value="1"/>
</dbReference>
<accession>A0A0N1J5G4</accession>
<name>A0A0N1J5G4_LEPPY</name>
<proteinExistence type="predicted"/>
<dbReference type="Proteomes" id="UP000037923">
    <property type="component" value="Unassembled WGS sequence"/>
</dbReference>
<keyword evidence="2" id="KW-0732">Signal</keyword>
<feature type="signal peptide" evidence="2">
    <location>
        <begin position="1"/>
        <end position="23"/>
    </location>
</feature>
<evidence type="ECO:0000256" key="1">
    <source>
        <dbReference type="SAM" id="Phobius"/>
    </source>
</evidence>
<evidence type="ECO:0000256" key="2">
    <source>
        <dbReference type="SAM" id="SignalP"/>
    </source>
</evidence>
<keyword evidence="1" id="KW-1133">Transmembrane helix</keyword>
<dbReference type="EMBL" id="LGTL01000001">
    <property type="protein sequence ID" value="KPA86094.1"/>
    <property type="molecule type" value="Genomic_DNA"/>
</dbReference>
<evidence type="ECO:0000313" key="3">
    <source>
        <dbReference type="EMBL" id="KPA86094.1"/>
    </source>
</evidence>
<dbReference type="OMA" id="FIYANIG"/>
<feature type="transmembrane region" description="Helical" evidence="1">
    <location>
        <begin position="430"/>
        <end position="455"/>
    </location>
</feature>
<evidence type="ECO:0000313" key="4">
    <source>
        <dbReference type="Proteomes" id="UP000037923"/>
    </source>
</evidence>
<sequence length="484" mass="52301">MQFKTLLLVTCCFFVSFVTGVTSLNIAVVSSGTPAQLFNIHHIIQAADQRNHNVVVLVNSELASSCEDLLGRSVCLALFCPHPDCQKTQFLFSKAAQLALRKDRFSPNVVLAAAFVTESFLLSRHYSVPLVMLADTGAKRDVDGSSAFVSPKSGAKQNGSFIDSVLESVRGFYEDAKISVGLSSDADVYATHHIITQGIPGLDLVESICPNVHPVGFLRADSSSSAADLVTFLPNWSPTCSSRFIYASISAEDSRATSEIKILMERVADVTDSCVLWYSSQKFASQLHANDVSENSSLTLTDNVLASPSFVLNQYKPFVVISDSIDGVLRDAVFIESPTIYIGTDQAECQQVENAGVGHCTTRSSLTQVVSATVALQNSTVESENIRRARRMGFLMGGARKALDVIELAAQLGAENTDFFCESAIFVSSYGYNGSVVLVSSFVLGLCAYAFSSVLRFFCLQTESKSATLLAFFFVLFCPTSFVS</sequence>